<dbReference type="SUPFAM" id="SSF51161">
    <property type="entry name" value="Trimeric LpxA-like enzymes"/>
    <property type="match status" value="1"/>
</dbReference>
<feature type="domain" description="PglD N-terminal" evidence="4">
    <location>
        <begin position="15"/>
        <end position="91"/>
    </location>
</feature>
<feature type="binding site" evidence="3">
    <location>
        <position position="82"/>
    </location>
    <ligand>
        <name>substrate</name>
    </ligand>
</feature>
<feature type="active site" description="Proton acceptor" evidence="2">
    <location>
        <position position="149"/>
    </location>
</feature>
<dbReference type="InterPro" id="IPR011004">
    <property type="entry name" value="Trimer_LpxA-like_sf"/>
</dbReference>
<dbReference type="AlphaFoldDB" id="A0AA48H0G8"/>
<keyword evidence="5" id="KW-0808">Transferase</keyword>
<proteinExistence type="inferred from homology"/>
<evidence type="ECO:0000259" key="4">
    <source>
        <dbReference type="Pfam" id="PF17836"/>
    </source>
</evidence>
<dbReference type="PANTHER" id="PTHR43300:SF7">
    <property type="entry name" value="UDP-N-ACETYLBACILLOSAMINE N-ACETYLTRANSFERASE"/>
    <property type="match status" value="1"/>
</dbReference>
<dbReference type="Proteomes" id="UP001228113">
    <property type="component" value="Chromosome"/>
</dbReference>
<reference evidence="5" key="1">
    <citation type="journal article" date="2023" name="Int. J. Syst. Evol. Microbiol.">
        <title>Mesoterricola silvestris gen. nov., sp. nov., Mesoterricola sediminis sp. nov., Geothrix oryzae sp. nov., Geothrix edaphica sp. nov., Geothrix rubra sp. nov., and Geothrix limicola sp. nov., six novel members of Acidobacteriota isolated from soils.</title>
        <authorList>
            <person name="Itoh H."/>
            <person name="Sugisawa Y."/>
            <person name="Mise K."/>
            <person name="Xu Z."/>
            <person name="Kuniyasu M."/>
            <person name="Ushijima N."/>
            <person name="Kawano K."/>
            <person name="Kobayashi E."/>
            <person name="Shiratori Y."/>
            <person name="Masuda Y."/>
            <person name="Senoo K."/>
        </authorList>
    </citation>
    <scope>NUCLEOTIDE SEQUENCE</scope>
    <source>
        <strain evidence="5">W786</strain>
    </source>
</reference>
<evidence type="ECO:0000313" key="5">
    <source>
        <dbReference type="EMBL" id="BDU75226.1"/>
    </source>
</evidence>
<comment type="similarity">
    <text evidence="1">Belongs to the transferase hexapeptide repeat family.</text>
</comment>
<name>A0AA48H0G8_9BACT</name>
<dbReference type="EMBL" id="AP027081">
    <property type="protein sequence ID" value="BDU75226.1"/>
    <property type="molecule type" value="Genomic_DNA"/>
</dbReference>
<dbReference type="InterPro" id="IPR020019">
    <property type="entry name" value="AcTrfase_PglD-like"/>
</dbReference>
<evidence type="ECO:0000256" key="1">
    <source>
        <dbReference type="ARBA" id="ARBA00007274"/>
    </source>
</evidence>
<dbReference type="Pfam" id="PF17836">
    <property type="entry name" value="PglD_N"/>
    <property type="match status" value="1"/>
</dbReference>
<gene>
    <name evidence="5" type="primary">perB</name>
    <name evidence="5" type="ORF">METESE_01840</name>
</gene>
<protein>
    <submittedName>
        <fullName evidence="5">Hexapeptide transferase</fullName>
    </submittedName>
</protein>
<dbReference type="NCBIfam" id="TIGR03570">
    <property type="entry name" value="NeuD_NnaD"/>
    <property type="match status" value="1"/>
</dbReference>
<sequence length="225" mass="22607">MNPAPTPSSGSLVGLGAGGHARVVLEILQVAPVVPILGLLDPDPDLHGHLLQGVPVLGGDALLVDLRSRGVTHFFLGAGAAGSLAVRERTHQAALAAGLLPVDALHPRAWISPSAAWATGLTAMAQAVVHPGARLGTQVVVNTGAIVEHDCRVGDLAYLAPAACLLGGCEVGAGAFLGAGCIIKQGLRIGEHAVIGAGAVVLEDVPPFTTVVGNPARTLRPRSPL</sequence>
<dbReference type="InterPro" id="IPR001451">
    <property type="entry name" value="Hexapep"/>
</dbReference>
<dbReference type="InterPro" id="IPR041561">
    <property type="entry name" value="PglD_N"/>
</dbReference>
<dbReference type="CDD" id="cd03360">
    <property type="entry name" value="LbH_AT_putative"/>
    <property type="match status" value="1"/>
</dbReference>
<dbReference type="KEGG" id="msea:METESE_01840"/>
<evidence type="ECO:0000256" key="3">
    <source>
        <dbReference type="PIRSR" id="PIRSR620019-2"/>
    </source>
</evidence>
<evidence type="ECO:0000313" key="6">
    <source>
        <dbReference type="Proteomes" id="UP001228113"/>
    </source>
</evidence>
<dbReference type="InterPro" id="IPR050179">
    <property type="entry name" value="Trans_hexapeptide_repeat"/>
</dbReference>
<evidence type="ECO:0000256" key="2">
    <source>
        <dbReference type="PIRSR" id="PIRSR620019-1"/>
    </source>
</evidence>
<dbReference type="Pfam" id="PF00132">
    <property type="entry name" value="Hexapep"/>
    <property type="match status" value="1"/>
</dbReference>
<feature type="site" description="Increases basicity of active site His" evidence="2">
    <location>
        <position position="150"/>
    </location>
</feature>
<keyword evidence="6" id="KW-1185">Reference proteome</keyword>
<organism evidence="5 6">
    <name type="scientific">Mesoterricola sediminis</name>
    <dbReference type="NCBI Taxonomy" id="2927980"/>
    <lineage>
        <taxon>Bacteria</taxon>
        <taxon>Pseudomonadati</taxon>
        <taxon>Acidobacteriota</taxon>
        <taxon>Holophagae</taxon>
        <taxon>Holophagales</taxon>
        <taxon>Holophagaceae</taxon>
        <taxon>Mesoterricola</taxon>
    </lineage>
</organism>
<dbReference type="GO" id="GO:0016740">
    <property type="term" value="F:transferase activity"/>
    <property type="evidence" value="ECO:0007669"/>
    <property type="project" value="UniProtKB-KW"/>
</dbReference>
<dbReference type="Gene3D" id="2.160.10.10">
    <property type="entry name" value="Hexapeptide repeat proteins"/>
    <property type="match status" value="2"/>
</dbReference>
<dbReference type="RefSeq" id="WP_316410906.1">
    <property type="nucleotide sequence ID" value="NZ_AP027081.1"/>
</dbReference>
<dbReference type="PANTHER" id="PTHR43300">
    <property type="entry name" value="ACETYLTRANSFERASE"/>
    <property type="match status" value="1"/>
</dbReference>
<dbReference type="Gene3D" id="3.40.50.20">
    <property type="match status" value="1"/>
</dbReference>
<accession>A0AA48H0G8</accession>